<organism evidence="5">
    <name type="scientific">Schizophyllum commune (strain H4-8 / FGSC 9210)</name>
    <name type="common">Split gill fungus</name>
    <dbReference type="NCBI Taxonomy" id="578458"/>
    <lineage>
        <taxon>Eukaryota</taxon>
        <taxon>Fungi</taxon>
        <taxon>Dikarya</taxon>
        <taxon>Basidiomycota</taxon>
        <taxon>Agaricomycotina</taxon>
        <taxon>Agaricomycetes</taxon>
        <taxon>Agaricomycetidae</taxon>
        <taxon>Agaricales</taxon>
        <taxon>Schizophyllaceae</taxon>
        <taxon>Schizophyllum</taxon>
    </lineage>
</organism>
<feature type="transmembrane region" description="Helical" evidence="2">
    <location>
        <begin position="199"/>
        <end position="222"/>
    </location>
</feature>
<gene>
    <name evidence="4" type="ORF">SCHCODRAFT_257236</name>
</gene>
<sequence>MPLPDEIPSTTSPEAMTPVSNTSDEDQVESDNAGTTSERDRDAPSDSERLRQYERQSGKANSGPQFEGRRGHLYKRSSASDVDYERKYAPDPYGEEVGDSARVWRVYNDEAQMVDAEMVEGLNGTLDVLLVFAGLFSGVVTTFVSESSQALNPDYAQISASLLFELTRMQRAMSSGLPITEVPRSQYSMNSETQNTSDVWVNGLWLTSLVFALATAFITVLAKQWLQHYASATGGSLRDRAYVRQYRLWSFTRWNVPFIIDFLPILLNIALLLFLAGLAVYVAPMNASIAHTIISFTALIFLAYAVTIILPIWVPHCAYKTSISDYMIYIAVLLARLSRFFMDFLYHAVRLRHALCRSPRRMTKLMFAEIWNENVREPMHAKERMSLKSREMVDVSEHRDFLTAEVIVWLCFSSLNTSAASIAVQAVAGLPIEFRFTEPAAMEGLSVDVFHALQRECESEFDNWTNRQFVVDSADLIERLGRAILHFPNYPEISLAKLWDEVYAYRHEIMSPQLDALLRVMLLHRMGTGVWSPLRTEHTAYAADMTTFPTYTTDLHPLVWRSLYNALRLIQPPLLTLDPDILPCQTYAVMTCMWIMLSQENQEEPRLPRPDTLFGRTAIPLNHYCAWLPAREELLKVMERLISYQVSELEPLAVSPSVDVRLMRLFPMLIEFIRTHEPRTESQGIWATVGLDQMAAFLARRFVPKSSDRIGYAPPMLNDGLSAAAAFAAAETILTNVSHVSPWARPSVGRALSYFDCPSLYEIFCRHAGVEHLLCVPVGIYSHLANELVDALASYMMAIERLSLRRPLTPTMKAQTELLLDFEVLLRICEYSGLHGRNGLRALCRMSRGAPVWRDIMLALEKDRHRDKRRIMSCAIGRAIQEETRDGSVFRYDPDFDYVYLSGPELELHGMVRICEACEDGALRAVISTNGELHYGPLAVPWEFIVPILADEPVLARKEQLYNSQHLPAYAEATIDEFPTLEEAMVDHIATGEVDNTRTSRLALLWHHLDSRIHLSRRIAMDPGV</sequence>
<feature type="region of interest" description="Disordered" evidence="1">
    <location>
        <begin position="1"/>
        <end position="74"/>
    </location>
</feature>
<evidence type="ECO:0000259" key="3">
    <source>
        <dbReference type="Pfam" id="PF20153"/>
    </source>
</evidence>
<evidence type="ECO:0000313" key="5">
    <source>
        <dbReference type="Proteomes" id="UP000007431"/>
    </source>
</evidence>
<evidence type="ECO:0000256" key="2">
    <source>
        <dbReference type="SAM" id="Phobius"/>
    </source>
</evidence>
<feature type="transmembrane region" description="Helical" evidence="2">
    <location>
        <begin position="326"/>
        <end position="349"/>
    </location>
</feature>
<dbReference type="Pfam" id="PF20153">
    <property type="entry name" value="DUF6535"/>
    <property type="match status" value="1"/>
</dbReference>
<keyword evidence="2" id="KW-0812">Transmembrane</keyword>
<evidence type="ECO:0000256" key="1">
    <source>
        <dbReference type="SAM" id="MobiDB-lite"/>
    </source>
</evidence>
<feature type="compositionally biased region" description="Polar residues" evidence="1">
    <location>
        <begin position="8"/>
        <end position="22"/>
    </location>
</feature>
<dbReference type="eggNOG" id="ENOG502SNQJ">
    <property type="taxonomic scope" value="Eukaryota"/>
</dbReference>
<accession>D8Q5E5</accession>
<dbReference type="EMBL" id="GL377306">
    <property type="protein sequence ID" value="EFI97396.1"/>
    <property type="molecule type" value="Genomic_DNA"/>
</dbReference>
<keyword evidence="2" id="KW-1133">Transmembrane helix</keyword>
<feature type="transmembrane region" description="Helical" evidence="2">
    <location>
        <begin position="289"/>
        <end position="314"/>
    </location>
</feature>
<dbReference type="HOGENOM" id="CLU_295279_0_0_1"/>
<proteinExistence type="predicted"/>
<evidence type="ECO:0000313" key="4">
    <source>
        <dbReference type="EMBL" id="EFI97396.1"/>
    </source>
</evidence>
<feature type="compositionally biased region" description="Basic and acidic residues" evidence="1">
    <location>
        <begin position="37"/>
        <end position="57"/>
    </location>
</feature>
<feature type="transmembrane region" description="Helical" evidence="2">
    <location>
        <begin position="254"/>
        <end position="283"/>
    </location>
</feature>
<dbReference type="VEuPathDB" id="FungiDB:SCHCODRAFT_02625582"/>
<keyword evidence="2" id="KW-0472">Membrane</keyword>
<reference evidence="4 5" key="1">
    <citation type="journal article" date="2010" name="Nat. Biotechnol.">
        <title>Genome sequence of the model mushroom Schizophyllum commune.</title>
        <authorList>
            <person name="Ohm R.A."/>
            <person name="de Jong J.F."/>
            <person name="Lugones L.G."/>
            <person name="Aerts A."/>
            <person name="Kothe E."/>
            <person name="Stajich J.E."/>
            <person name="de Vries R.P."/>
            <person name="Record E."/>
            <person name="Levasseur A."/>
            <person name="Baker S.E."/>
            <person name="Bartholomew K.A."/>
            <person name="Coutinho P.M."/>
            <person name="Erdmann S."/>
            <person name="Fowler T.J."/>
            <person name="Gathman A.C."/>
            <person name="Lombard V."/>
            <person name="Henrissat B."/>
            <person name="Knabe N."/>
            <person name="Kuees U."/>
            <person name="Lilly W.W."/>
            <person name="Lindquist E."/>
            <person name="Lucas S."/>
            <person name="Magnuson J.K."/>
            <person name="Piumi F."/>
            <person name="Raudaskoski M."/>
            <person name="Salamov A."/>
            <person name="Schmutz J."/>
            <person name="Schwarze F.W.M.R."/>
            <person name="vanKuyk P.A."/>
            <person name="Horton J.S."/>
            <person name="Grigoriev I.V."/>
            <person name="Woesten H.A.B."/>
        </authorList>
    </citation>
    <scope>NUCLEOTIDE SEQUENCE [LARGE SCALE GENOMIC DNA]</scope>
    <source>
        <strain evidence="5">H4-8 / FGSC 9210</strain>
    </source>
</reference>
<dbReference type="AlphaFoldDB" id="D8Q5E5"/>
<dbReference type="Proteomes" id="UP000007431">
    <property type="component" value="Unassembled WGS sequence"/>
</dbReference>
<dbReference type="InterPro" id="IPR045338">
    <property type="entry name" value="DUF6535"/>
</dbReference>
<feature type="domain" description="DUF6535" evidence="3">
    <location>
        <begin position="104"/>
        <end position="282"/>
    </location>
</feature>
<keyword evidence="5" id="KW-1185">Reference proteome</keyword>
<name>D8Q5E5_SCHCM</name>
<protein>
    <recommendedName>
        <fullName evidence="3">DUF6535 domain-containing protein</fullName>
    </recommendedName>
</protein>
<dbReference type="InParanoid" id="D8Q5E5"/>